<evidence type="ECO:0000259" key="4">
    <source>
        <dbReference type="PROSITE" id="PS50977"/>
    </source>
</evidence>
<protein>
    <submittedName>
        <fullName evidence="5">Unannotated protein</fullName>
    </submittedName>
</protein>
<dbReference type="PROSITE" id="PS01081">
    <property type="entry name" value="HTH_TETR_1"/>
    <property type="match status" value="1"/>
</dbReference>
<reference evidence="5" key="1">
    <citation type="submission" date="2020-05" db="EMBL/GenBank/DDBJ databases">
        <authorList>
            <person name="Chiriac C."/>
            <person name="Salcher M."/>
            <person name="Ghai R."/>
            <person name="Kavagutti S V."/>
        </authorList>
    </citation>
    <scope>NUCLEOTIDE SEQUENCE</scope>
</reference>
<dbReference type="PROSITE" id="PS50977">
    <property type="entry name" value="HTH_TETR_2"/>
    <property type="match status" value="1"/>
</dbReference>
<dbReference type="PANTHER" id="PTHR30055">
    <property type="entry name" value="HTH-TYPE TRANSCRIPTIONAL REGULATOR RUTR"/>
    <property type="match status" value="1"/>
</dbReference>
<organism evidence="5">
    <name type="scientific">freshwater metagenome</name>
    <dbReference type="NCBI Taxonomy" id="449393"/>
    <lineage>
        <taxon>unclassified sequences</taxon>
        <taxon>metagenomes</taxon>
        <taxon>ecological metagenomes</taxon>
    </lineage>
</organism>
<dbReference type="InterPro" id="IPR001647">
    <property type="entry name" value="HTH_TetR"/>
</dbReference>
<dbReference type="InterPro" id="IPR050109">
    <property type="entry name" value="HTH-type_TetR-like_transc_reg"/>
</dbReference>
<keyword evidence="1" id="KW-0805">Transcription regulation</keyword>
<dbReference type="InterPro" id="IPR009057">
    <property type="entry name" value="Homeodomain-like_sf"/>
</dbReference>
<evidence type="ECO:0000256" key="3">
    <source>
        <dbReference type="ARBA" id="ARBA00023163"/>
    </source>
</evidence>
<dbReference type="AlphaFoldDB" id="A0A6J7EN25"/>
<dbReference type="PRINTS" id="PR00455">
    <property type="entry name" value="HTHTETR"/>
</dbReference>
<gene>
    <name evidence="5" type="ORF">UFOPK3376_01938</name>
</gene>
<keyword evidence="3" id="KW-0804">Transcription</keyword>
<dbReference type="EMBL" id="CAFBLP010000050">
    <property type="protein sequence ID" value="CAB4884476.1"/>
    <property type="molecule type" value="Genomic_DNA"/>
</dbReference>
<name>A0A6J7EN25_9ZZZZ</name>
<dbReference type="Gene3D" id="1.10.357.10">
    <property type="entry name" value="Tetracycline Repressor, domain 2"/>
    <property type="match status" value="1"/>
</dbReference>
<proteinExistence type="predicted"/>
<dbReference type="GO" id="GO:0000976">
    <property type="term" value="F:transcription cis-regulatory region binding"/>
    <property type="evidence" value="ECO:0007669"/>
    <property type="project" value="TreeGrafter"/>
</dbReference>
<dbReference type="PANTHER" id="PTHR30055:SF234">
    <property type="entry name" value="HTH-TYPE TRANSCRIPTIONAL REGULATOR BETI"/>
    <property type="match status" value="1"/>
</dbReference>
<evidence type="ECO:0000256" key="2">
    <source>
        <dbReference type="ARBA" id="ARBA00023125"/>
    </source>
</evidence>
<accession>A0A6J7EN25</accession>
<dbReference type="SUPFAM" id="SSF46689">
    <property type="entry name" value="Homeodomain-like"/>
    <property type="match status" value="1"/>
</dbReference>
<sequence length="204" mass="22441">MSTASRPQPRSEVTRGHLLDAALAEFAASGFEAASTRAIAARAGVHQPQINYHFASKDELWRAAVDHLFARLDATLAPAELLSGRERLERTIRLFVRFAADHPELNRIMMHEATSASERLDWLVDHHVRERFHTMASMFVTTAHADVDPLVLYYTFVGAASLLSANAPEGRRLTGREPTAATVVDAHANLLIAMMLTPPPGDLP</sequence>
<evidence type="ECO:0000313" key="5">
    <source>
        <dbReference type="EMBL" id="CAB4884476.1"/>
    </source>
</evidence>
<dbReference type="GO" id="GO:0003700">
    <property type="term" value="F:DNA-binding transcription factor activity"/>
    <property type="evidence" value="ECO:0007669"/>
    <property type="project" value="TreeGrafter"/>
</dbReference>
<feature type="domain" description="HTH tetR-type" evidence="4">
    <location>
        <begin position="12"/>
        <end position="72"/>
    </location>
</feature>
<dbReference type="SUPFAM" id="SSF48498">
    <property type="entry name" value="Tetracyclin repressor-like, C-terminal domain"/>
    <property type="match status" value="1"/>
</dbReference>
<dbReference type="InterPro" id="IPR023772">
    <property type="entry name" value="DNA-bd_HTH_TetR-type_CS"/>
</dbReference>
<keyword evidence="2" id="KW-0238">DNA-binding</keyword>
<dbReference type="Pfam" id="PF00440">
    <property type="entry name" value="TetR_N"/>
    <property type="match status" value="1"/>
</dbReference>
<dbReference type="InterPro" id="IPR036271">
    <property type="entry name" value="Tet_transcr_reg_TetR-rel_C_sf"/>
</dbReference>
<evidence type="ECO:0000256" key="1">
    <source>
        <dbReference type="ARBA" id="ARBA00023015"/>
    </source>
</evidence>